<dbReference type="GO" id="GO:0000439">
    <property type="term" value="C:transcription factor TFIIH core complex"/>
    <property type="evidence" value="ECO:0007669"/>
    <property type="project" value="UniProtKB-UniRule"/>
</dbReference>
<evidence type="ECO:0000256" key="6">
    <source>
        <dbReference type="ARBA" id="ARBA00022824"/>
    </source>
</evidence>
<evidence type="ECO:0000256" key="5">
    <source>
        <dbReference type="ARBA" id="ARBA00022777"/>
    </source>
</evidence>
<organism evidence="11">
    <name type="scientific">Darwinula stevensoni</name>
    <dbReference type="NCBI Taxonomy" id="69355"/>
    <lineage>
        <taxon>Eukaryota</taxon>
        <taxon>Metazoa</taxon>
        <taxon>Ecdysozoa</taxon>
        <taxon>Arthropoda</taxon>
        <taxon>Crustacea</taxon>
        <taxon>Oligostraca</taxon>
        <taxon>Ostracoda</taxon>
        <taxon>Podocopa</taxon>
        <taxon>Podocopida</taxon>
        <taxon>Darwinulocopina</taxon>
        <taxon>Darwinuloidea</taxon>
        <taxon>Darwinulidae</taxon>
        <taxon>Darwinula</taxon>
    </lineage>
</organism>
<keyword evidence="9" id="KW-0227">DNA damage</keyword>
<evidence type="ECO:0000256" key="7">
    <source>
        <dbReference type="ARBA" id="ARBA00022989"/>
    </source>
</evidence>
<dbReference type="GO" id="GO:0043048">
    <property type="term" value="P:dolichyl monophosphate biosynthetic process"/>
    <property type="evidence" value="ECO:0007669"/>
    <property type="project" value="TreeGrafter"/>
</dbReference>
<evidence type="ECO:0000256" key="3">
    <source>
        <dbReference type="ARBA" id="ARBA00022679"/>
    </source>
</evidence>
<evidence type="ECO:0000256" key="9">
    <source>
        <dbReference type="RuleBase" id="RU368090"/>
    </source>
</evidence>
<evidence type="ECO:0000313" key="11">
    <source>
        <dbReference type="EMBL" id="CAD7252473.1"/>
    </source>
</evidence>
<feature type="transmembrane region" description="Helical" evidence="10">
    <location>
        <begin position="391"/>
        <end position="414"/>
    </location>
</feature>
<dbReference type="EMBL" id="LR903993">
    <property type="protein sequence ID" value="CAD7252473.1"/>
    <property type="molecule type" value="Genomic_DNA"/>
</dbReference>
<dbReference type="PANTHER" id="PTHR13205:SF15">
    <property type="entry name" value="DOLICHOL KINASE"/>
    <property type="match status" value="1"/>
</dbReference>
<protein>
    <recommendedName>
        <fullName evidence="9">General transcription factor IIH subunit 3</fullName>
    </recommendedName>
    <alternativeName>
        <fullName evidence="9">General transcription factor IIH polypeptide 3</fullName>
    </alternativeName>
</protein>
<keyword evidence="9" id="KW-0479">Metal-binding</keyword>
<evidence type="ECO:0000256" key="1">
    <source>
        <dbReference type="ARBA" id="ARBA00004477"/>
    </source>
</evidence>
<accession>A0A7R9FRJ9</accession>
<evidence type="ECO:0000256" key="8">
    <source>
        <dbReference type="ARBA" id="ARBA00023136"/>
    </source>
</evidence>
<keyword evidence="9" id="KW-0863">Zinc-finger</keyword>
<reference evidence="11" key="1">
    <citation type="submission" date="2020-11" db="EMBL/GenBank/DDBJ databases">
        <authorList>
            <person name="Tran Van P."/>
        </authorList>
    </citation>
    <scope>NUCLEOTIDE SEQUENCE</scope>
</reference>
<keyword evidence="3" id="KW-0808">Transferase</keyword>
<feature type="transmembrane region" description="Helical" evidence="10">
    <location>
        <begin position="265"/>
        <end position="280"/>
    </location>
</feature>
<dbReference type="GO" id="GO:0008270">
    <property type="term" value="F:zinc ion binding"/>
    <property type="evidence" value="ECO:0007669"/>
    <property type="project" value="UniProtKB-KW"/>
</dbReference>
<evidence type="ECO:0000256" key="4">
    <source>
        <dbReference type="ARBA" id="ARBA00022692"/>
    </source>
</evidence>
<comment type="similarity">
    <text evidence="9">Belongs to the TFB4 family.</text>
</comment>
<dbReference type="InterPro" id="IPR036465">
    <property type="entry name" value="vWFA_dom_sf"/>
</dbReference>
<dbReference type="AlphaFoldDB" id="A0A7R9FRJ9"/>
<feature type="transmembrane region" description="Helical" evidence="10">
    <location>
        <begin position="286"/>
        <end position="306"/>
    </location>
</feature>
<keyword evidence="9" id="KW-0234">DNA repair</keyword>
<dbReference type="PANTHER" id="PTHR13205">
    <property type="entry name" value="TRANSMEMBRANE PROTEIN 15-RELATED"/>
    <property type="match status" value="1"/>
</dbReference>
<keyword evidence="9" id="KW-0805">Transcription regulation</keyword>
<dbReference type="GO" id="GO:0004168">
    <property type="term" value="F:dolichol kinase activity"/>
    <property type="evidence" value="ECO:0007669"/>
    <property type="project" value="TreeGrafter"/>
</dbReference>
<feature type="transmembrane region" description="Helical" evidence="10">
    <location>
        <begin position="327"/>
        <end position="347"/>
    </location>
</feature>
<keyword evidence="9" id="KW-0804">Transcription</keyword>
<comment type="subunit">
    <text evidence="9">Part of a TFIID-containing RNA polymerase II pre-initiation complex that is composed of TBP and at least GTF2A1, GTF2A2, GTF2E1, GTF2E2, GTF2F1, GTF2H2, GTF2H3, GTF2H4, GTF2H5, GTF2B, TCEA1, ERCC2, ERCC3, TAF1, TAF2, TAF3, TAF4, TAF5, TAF6, TAF7, TAF8, TAF9, TAF10, TAF11, TAF12 and TAF13. Component of the 7-subunit TFIIH core complex composed of XPB/ERCC3, XPD/ERCC2, GTF2H1, GTF2H2, GTF2H3, GTF2H4 and GTF2H5, which is active in NER. The core complex associates with the 3-subunit CDK-activating kinase (CAK) module composed of CCNH/cyclin H, CDK7 and MNAT1 to form the 10-subunit holoenzyme (holo-TFIIH) active in transcription. Interacts with RARA; the interaction requires prior phosphorylation of RARA on 'Ser-369' which then enhances interaction of RARA with CDK7.</text>
</comment>
<dbReference type="GO" id="GO:0005789">
    <property type="term" value="C:endoplasmic reticulum membrane"/>
    <property type="evidence" value="ECO:0007669"/>
    <property type="project" value="UniProtKB-SubCell"/>
</dbReference>
<evidence type="ECO:0000256" key="10">
    <source>
        <dbReference type="SAM" id="Phobius"/>
    </source>
</evidence>
<proteinExistence type="inferred from homology"/>
<keyword evidence="5" id="KW-0418">Kinase</keyword>
<feature type="transmembrane region" description="Helical" evidence="10">
    <location>
        <begin position="353"/>
        <end position="379"/>
    </location>
</feature>
<comment type="function">
    <text evidence="9">Component of the general transcription and DNA repair factor IIH (TFIIH) core complex, which is involved in general and transcription-coupled nucleotide excision repair (NER) of damaged DNA and, when complexed to CAK, in RNA transcription by RNA polymerase II. In NER, TFIIH acts by opening DNA around the lesion to allow the excision of the damaged oligonucleotide and its replacement by a new DNA fragment. In transcription, TFIIH has an essential role in transcription initiation. When the pre-initiation complex (PIC) has been established, TFIIH is required for promoter opening and promoter escape. Phosphorylation of the C-terminal tail (CTD) of the largest subunit of RNA polymerase II by the kinase module CAK controls the initiation of transcription.</text>
</comment>
<dbReference type="InterPro" id="IPR004600">
    <property type="entry name" value="TFIIH_Tfb4/GTF2H3"/>
</dbReference>
<keyword evidence="7 10" id="KW-1133">Transmembrane helix</keyword>
<dbReference type="Proteomes" id="UP000677054">
    <property type="component" value="Unassembled WGS sequence"/>
</dbReference>
<dbReference type="Pfam" id="PF03850">
    <property type="entry name" value="Tfb4"/>
    <property type="match status" value="1"/>
</dbReference>
<evidence type="ECO:0000313" key="12">
    <source>
        <dbReference type="Proteomes" id="UP000677054"/>
    </source>
</evidence>
<sequence>MSGSGSSSLSVNATQKGSSAADDRVDVNHLILLLDLNIRPWVDFSPDAGTFKGCLESVLAFANIYPLFEAENHLTIIGCNSMTVQYISSSQDDILDPSRQKKSPLEMKTALVNLVSTEGEDSLLAGGLAKSLCYINRLEQGRAPAQTLHWRILIISAAANASSQYMSYMNAFFSAQKQGVVIDACMIGQHSGLLQQACDITGGMYLRIERVQGLLQFLSWVYLGSVEERSMFILPPKAPVDYRAACFCHRNLIDDLPGTTIRRKYFHFLISLVFFSGALFNPPILYLASCAAMYLLLLLEMFRCAMIEPFHSLLNSSYKHFQDEKDSGWLILTQIYLLAGCSLPLWLSPYGGLSPWICLSGVLPIGIGDAVASIVGTHFGKTKWPGSQKSYIGSAGCFFSQVACALSIAFLGSLKITECLVIIIGALATTAVEAFTTQVDNLVLPLVMYLITLLGAEWSKTLGVGAAHVYHFRGISKVNEYYVDASGEVENIVVKDGKPVTSSEVTSEELQE</sequence>
<gene>
    <name evidence="11" type="ORF">DSTB1V02_LOCUS12231</name>
</gene>
<comment type="similarity">
    <text evidence="2">Belongs to the polyprenol kinase family.</text>
</comment>
<keyword evidence="6" id="KW-0256">Endoplasmic reticulum</keyword>
<comment type="subcellular location">
    <subcellularLocation>
        <location evidence="1">Endoplasmic reticulum membrane</location>
        <topology evidence="1">Multi-pass membrane protein</topology>
    </subcellularLocation>
    <subcellularLocation>
        <location evidence="9">Nucleus</location>
    </subcellularLocation>
</comment>
<dbReference type="InterPro" id="IPR032974">
    <property type="entry name" value="Polypren_kinase"/>
</dbReference>
<dbReference type="EMBL" id="CAJPEV010004476">
    <property type="protein sequence ID" value="CAG0901842.1"/>
    <property type="molecule type" value="Genomic_DNA"/>
</dbReference>
<evidence type="ECO:0000256" key="2">
    <source>
        <dbReference type="ARBA" id="ARBA00010794"/>
    </source>
</evidence>
<keyword evidence="12" id="KW-1185">Reference proteome</keyword>
<dbReference type="Gene3D" id="3.40.50.410">
    <property type="entry name" value="von Willebrand factor, type A domain"/>
    <property type="match status" value="1"/>
</dbReference>
<dbReference type="GO" id="GO:0006289">
    <property type="term" value="P:nucleotide-excision repair"/>
    <property type="evidence" value="ECO:0007669"/>
    <property type="project" value="UniProtKB-UniRule"/>
</dbReference>
<keyword evidence="9" id="KW-0862">Zinc</keyword>
<dbReference type="GO" id="GO:0006355">
    <property type="term" value="P:regulation of DNA-templated transcription"/>
    <property type="evidence" value="ECO:0007669"/>
    <property type="project" value="InterPro"/>
</dbReference>
<keyword evidence="8 10" id="KW-0472">Membrane</keyword>
<dbReference type="OrthoDB" id="17307at2759"/>
<dbReference type="GO" id="GO:0005675">
    <property type="term" value="C:transcription factor TFIIH holo complex"/>
    <property type="evidence" value="ECO:0007669"/>
    <property type="project" value="UniProtKB-UniRule"/>
</dbReference>
<keyword evidence="4 10" id="KW-0812">Transmembrane</keyword>
<keyword evidence="9" id="KW-0539">Nucleus</keyword>
<name>A0A7R9FRJ9_9CRUS</name>